<dbReference type="InterPro" id="IPR016181">
    <property type="entry name" value="Acyl_CoA_acyltransferase"/>
</dbReference>
<feature type="domain" description="N-acetyltransferase" evidence="3">
    <location>
        <begin position="85"/>
        <end position="248"/>
    </location>
</feature>
<dbReference type="Pfam" id="PF00583">
    <property type="entry name" value="Acetyltransf_1"/>
    <property type="match status" value="1"/>
</dbReference>
<dbReference type="Proteomes" id="UP001556367">
    <property type="component" value="Unassembled WGS sequence"/>
</dbReference>
<name>A0ABR3J6H5_9AGAR</name>
<proteinExistence type="predicted"/>
<dbReference type="PANTHER" id="PTHR13947">
    <property type="entry name" value="GNAT FAMILY N-ACETYLTRANSFERASE"/>
    <property type="match status" value="1"/>
</dbReference>
<evidence type="ECO:0000313" key="4">
    <source>
        <dbReference type="EMBL" id="KAL0951113.1"/>
    </source>
</evidence>
<feature type="transmembrane region" description="Helical" evidence="2">
    <location>
        <begin position="43"/>
        <end position="63"/>
    </location>
</feature>
<evidence type="ECO:0000256" key="1">
    <source>
        <dbReference type="ARBA" id="ARBA00022679"/>
    </source>
</evidence>
<dbReference type="InterPro" id="IPR050769">
    <property type="entry name" value="NAT_camello-type"/>
</dbReference>
<sequence>MVEPSAQIRPYKPDDFKLVQFVISKANMEQLAVANNTAYRHPVILSIWIALSSVFVQVMGWWPQPEQGYLAYLSPLPAFACIALPIMFLIDWLNRPFFESQAQEVLKQPDLSDILEYYSRSPSSGFWLLELGDRFIGLLALDACHGSDSTESSPAKKSKQKVKGTASTATIRHFFVDEPYRPTNIQEDLLNHAVRFAFTADRALQRIRILDSPIKPYASSTIRSAGFQRDVESESKSVGVLRWSLAMYSLTRERWEARKGA</sequence>
<feature type="transmembrane region" description="Helical" evidence="2">
    <location>
        <begin position="69"/>
        <end position="90"/>
    </location>
</feature>
<keyword evidence="5" id="KW-1185">Reference proteome</keyword>
<accession>A0ABR3J6H5</accession>
<organism evidence="4 5">
    <name type="scientific">Hohenbuehelia grisea</name>
    <dbReference type="NCBI Taxonomy" id="104357"/>
    <lineage>
        <taxon>Eukaryota</taxon>
        <taxon>Fungi</taxon>
        <taxon>Dikarya</taxon>
        <taxon>Basidiomycota</taxon>
        <taxon>Agaricomycotina</taxon>
        <taxon>Agaricomycetes</taxon>
        <taxon>Agaricomycetidae</taxon>
        <taxon>Agaricales</taxon>
        <taxon>Pleurotineae</taxon>
        <taxon>Pleurotaceae</taxon>
        <taxon>Hohenbuehelia</taxon>
    </lineage>
</organism>
<comment type="caution">
    <text evidence="4">The sequence shown here is derived from an EMBL/GenBank/DDBJ whole genome shotgun (WGS) entry which is preliminary data.</text>
</comment>
<keyword evidence="2" id="KW-1133">Transmembrane helix</keyword>
<evidence type="ECO:0000256" key="2">
    <source>
        <dbReference type="SAM" id="Phobius"/>
    </source>
</evidence>
<reference evidence="5" key="1">
    <citation type="submission" date="2024-06" db="EMBL/GenBank/DDBJ databases">
        <title>Multi-omics analyses provide insights into the biosynthesis of the anticancer antibiotic pleurotin in Hohenbuehelia grisea.</title>
        <authorList>
            <person name="Weaver J.A."/>
            <person name="Alberti F."/>
        </authorList>
    </citation>
    <scope>NUCLEOTIDE SEQUENCE [LARGE SCALE GENOMIC DNA]</scope>
    <source>
        <strain evidence="5">T-177</strain>
    </source>
</reference>
<dbReference type="Gene3D" id="3.40.630.30">
    <property type="match status" value="1"/>
</dbReference>
<keyword evidence="1" id="KW-0808">Transferase</keyword>
<keyword evidence="2" id="KW-0812">Transmembrane</keyword>
<protein>
    <recommendedName>
        <fullName evidence="3">N-acetyltransferase domain-containing protein</fullName>
    </recommendedName>
</protein>
<dbReference type="EMBL" id="JASNQZ010000011">
    <property type="protein sequence ID" value="KAL0951113.1"/>
    <property type="molecule type" value="Genomic_DNA"/>
</dbReference>
<dbReference type="InterPro" id="IPR000182">
    <property type="entry name" value="GNAT_dom"/>
</dbReference>
<dbReference type="PROSITE" id="PS51186">
    <property type="entry name" value="GNAT"/>
    <property type="match status" value="1"/>
</dbReference>
<gene>
    <name evidence="4" type="ORF">HGRIS_007850</name>
</gene>
<dbReference type="SUPFAM" id="SSF55729">
    <property type="entry name" value="Acyl-CoA N-acyltransferases (Nat)"/>
    <property type="match status" value="1"/>
</dbReference>
<dbReference type="PANTHER" id="PTHR13947:SF37">
    <property type="entry name" value="LD18367P"/>
    <property type="match status" value="1"/>
</dbReference>
<keyword evidence="2" id="KW-0472">Membrane</keyword>
<evidence type="ECO:0000259" key="3">
    <source>
        <dbReference type="PROSITE" id="PS51186"/>
    </source>
</evidence>
<evidence type="ECO:0000313" key="5">
    <source>
        <dbReference type="Proteomes" id="UP001556367"/>
    </source>
</evidence>